<reference evidence="3 4" key="1">
    <citation type="submission" date="2018-10" db="EMBL/GenBank/DDBJ databases">
        <title>Dokdonia luteus sp. nov., isolated from sea water.</title>
        <authorList>
            <person name="Zhou L.Y."/>
            <person name="Du Z.J."/>
        </authorList>
    </citation>
    <scope>NUCLEOTIDE SEQUENCE [LARGE SCALE GENOMIC DNA]</scope>
    <source>
        <strain evidence="3 4">SH27</strain>
    </source>
</reference>
<evidence type="ECO:0000256" key="1">
    <source>
        <dbReference type="ARBA" id="ARBA00008007"/>
    </source>
</evidence>
<dbReference type="AlphaFoldDB" id="A0A3M0G1L7"/>
<dbReference type="SUPFAM" id="SSF53271">
    <property type="entry name" value="PRTase-like"/>
    <property type="match status" value="1"/>
</dbReference>
<dbReference type="PANTHER" id="PTHR47505:SF1">
    <property type="entry name" value="DNA UTILIZATION PROTEIN YHGH"/>
    <property type="match status" value="1"/>
</dbReference>
<dbReference type="PANTHER" id="PTHR47505">
    <property type="entry name" value="DNA UTILIZATION PROTEIN YHGH"/>
    <property type="match status" value="1"/>
</dbReference>
<evidence type="ECO:0000259" key="2">
    <source>
        <dbReference type="Pfam" id="PF00156"/>
    </source>
</evidence>
<keyword evidence="4" id="KW-1185">Reference proteome</keyword>
<dbReference type="Pfam" id="PF00156">
    <property type="entry name" value="Pribosyltran"/>
    <property type="match status" value="1"/>
</dbReference>
<dbReference type="EMBL" id="REFV01000009">
    <property type="protein sequence ID" value="RMB58027.1"/>
    <property type="molecule type" value="Genomic_DNA"/>
</dbReference>
<dbReference type="InterPro" id="IPR029057">
    <property type="entry name" value="PRTase-like"/>
</dbReference>
<dbReference type="InterPro" id="IPR000836">
    <property type="entry name" value="PRTase_dom"/>
</dbReference>
<comment type="caution">
    <text evidence="3">The sequence shown here is derived from an EMBL/GenBank/DDBJ whole genome shotgun (WGS) entry which is preliminary data.</text>
</comment>
<feature type="domain" description="Phosphoribosyltransferase" evidence="2">
    <location>
        <begin position="133"/>
        <end position="210"/>
    </location>
</feature>
<evidence type="ECO:0000313" key="3">
    <source>
        <dbReference type="EMBL" id="RMB58027.1"/>
    </source>
</evidence>
<protein>
    <submittedName>
        <fullName evidence="3">ComF family protein</fullName>
    </submittedName>
</protein>
<gene>
    <name evidence="3" type="ORF">EAX61_10435</name>
</gene>
<name>A0A3M0G1L7_9FLAO</name>
<dbReference type="CDD" id="cd06223">
    <property type="entry name" value="PRTases_typeI"/>
    <property type="match status" value="1"/>
</dbReference>
<dbReference type="InterPro" id="IPR051910">
    <property type="entry name" value="ComF/GntX_DNA_util-trans"/>
</dbReference>
<dbReference type="OrthoDB" id="9779910at2"/>
<evidence type="ECO:0000313" key="4">
    <source>
        <dbReference type="Proteomes" id="UP000281985"/>
    </source>
</evidence>
<sequence>MFTSVRTLLFPDYCTACEIPLRSGEKFLCTSCRHQVPETNLHLYNDATIKKVFYGRLNLQLATSLFYFEKKGPIQKLMHGLKYKGKEHIGQVLGEWLGTSLATLPEYKKIDVVIPVPLHPKKMKKRGYNQVSAFAKALSTHLNAQYNDTVLVKSKNTQTQVFKGRFTRSDEVLNAFSITETQRLAGKHILLVDDIITTGATIEACGIELLKIPKITLSIATMAIAR</sequence>
<organism evidence="3 4">
    <name type="scientific">Dokdonia sinensis</name>
    <dbReference type="NCBI Taxonomy" id="2479847"/>
    <lineage>
        <taxon>Bacteria</taxon>
        <taxon>Pseudomonadati</taxon>
        <taxon>Bacteroidota</taxon>
        <taxon>Flavobacteriia</taxon>
        <taxon>Flavobacteriales</taxon>
        <taxon>Flavobacteriaceae</taxon>
        <taxon>Dokdonia</taxon>
    </lineage>
</organism>
<comment type="similarity">
    <text evidence="1">Belongs to the ComF/GntX family.</text>
</comment>
<dbReference type="Proteomes" id="UP000281985">
    <property type="component" value="Unassembled WGS sequence"/>
</dbReference>
<dbReference type="RefSeq" id="WP_121917630.1">
    <property type="nucleotide sequence ID" value="NZ_REFV01000009.1"/>
</dbReference>
<dbReference type="Gene3D" id="3.40.50.2020">
    <property type="match status" value="1"/>
</dbReference>
<accession>A0A3M0G1L7</accession>
<proteinExistence type="inferred from homology"/>